<dbReference type="EMBL" id="CYKH01000219">
    <property type="protein sequence ID" value="CUE96249.1"/>
    <property type="molecule type" value="Genomic_DNA"/>
</dbReference>
<evidence type="ECO:0000256" key="9">
    <source>
        <dbReference type="ARBA" id="ARBA00035003"/>
    </source>
</evidence>
<evidence type="ECO:0000259" key="13">
    <source>
        <dbReference type="PROSITE" id="PS51336"/>
    </source>
</evidence>
<evidence type="ECO:0000256" key="6">
    <source>
        <dbReference type="ARBA" id="ARBA00023069"/>
    </source>
</evidence>
<feature type="compositionally biased region" description="Polar residues" evidence="11">
    <location>
        <begin position="54"/>
        <end position="65"/>
    </location>
</feature>
<keyword evidence="5" id="KW-0282">Flagellum</keyword>
<feature type="region of interest" description="Disordered" evidence="11">
    <location>
        <begin position="24"/>
        <end position="81"/>
    </location>
</feature>
<evidence type="ECO:0000256" key="5">
    <source>
        <dbReference type="ARBA" id="ARBA00022846"/>
    </source>
</evidence>
<evidence type="ECO:0000256" key="4">
    <source>
        <dbReference type="ARBA" id="ARBA00022837"/>
    </source>
</evidence>
<dbReference type="InterPro" id="IPR002048">
    <property type="entry name" value="EF_hand_dom"/>
</dbReference>
<dbReference type="Gene3D" id="1.10.238.10">
    <property type="entry name" value="EF-hand"/>
    <property type="match status" value="1"/>
</dbReference>
<dbReference type="PROSITE" id="PS50222">
    <property type="entry name" value="EF_HAND_2"/>
    <property type="match status" value="1"/>
</dbReference>
<dbReference type="SMART" id="SM00676">
    <property type="entry name" value="DM10"/>
    <property type="match status" value="3"/>
</dbReference>
<dbReference type="InterPro" id="IPR040193">
    <property type="entry name" value="EFHC1/EFHC2/EFHB"/>
</dbReference>
<dbReference type="PANTHER" id="PTHR12086:SF11">
    <property type="entry name" value="EF-HAND DOMAIN-CONTAINING FAMILY MEMBER C2"/>
    <property type="match status" value="1"/>
</dbReference>
<sequence>MAQREIPVDFLNSLNPKVLPRTFGNNWEDPAFRRNHNKPQSITNEFSGKKRNVTDPTQRSPRRTNGGSSSGFEGSSSGSGVVPASITARSAHQLIESRVAAQEGRSDLLSHATYATLDDKVLRFFAYVTESVRESATEAIRHRRLTITYFPADDSLLIQEPHLPNSGLPGGTILKRQRVPTNPRQREALPEQEVVTLDHLRVGESVMIHSTIYNVYACDARTRSILEEMGIPAGPDSLPPQDNYAKKLDATLSVTASNSFGVKSQDRTIDDVIRTQRYIQDSGKVLFFHAITDERSEGGRIRNVDLNLFIEDDTISVTERQNTAEAVPAAFLSRRRLPKNGKMEKTVELTFAHRVNGMRETDLGSPSAYYGPLDLDIGTYVNVFGRQVLLCDCDDFTRDYYASQFGIELAPPIDISTVAAQQVAITKANRPILPTPPYTGYGTYEDSLSSCKSLALKAPKGNLINPHSRVDVLRFQMRLHKPERLEDAGRVFVLSYNVEDGEITVAETALRNSGFVGGKFCRKQRLVKSFDGVQPTFYTLADLKVGAVLNINQFIFEIVTCDLHTENHLAHPTTNGVAPDVAVRIPKERVLSLLTALRGFVTVRYVTQTEAFRAFDRDRDGNVTLAELHDGLKSHLITDKQEDAVALFHQLASNAASGRITHNDFFTWLAAPVSVKNIPDGDVLDTTQSVGTLVDASLTESTLQARNAVLRSLKEKLEARCLNGFEMFRMSSTMPRAYKGRRSDIQSLANTDKDSVISPVQLHRCVDEVLGLGYTDQEIRLLLEYFFPNVSESDRLRRSDVGLYNARVELKEFQDRFNEMTRIGQL</sequence>
<accession>A0A0S4IJW8</accession>
<keyword evidence="7" id="KW-0206">Cytoskeleton</keyword>
<evidence type="ECO:0000256" key="10">
    <source>
        <dbReference type="ARBA" id="ARBA00039880"/>
    </source>
</evidence>
<evidence type="ECO:0000259" key="12">
    <source>
        <dbReference type="PROSITE" id="PS50222"/>
    </source>
</evidence>
<dbReference type="OrthoDB" id="10255210at2759"/>
<evidence type="ECO:0000313" key="15">
    <source>
        <dbReference type="Proteomes" id="UP000051952"/>
    </source>
</evidence>
<feature type="domain" description="DM10" evidence="13">
    <location>
        <begin position="469"/>
        <end position="573"/>
    </location>
</feature>
<protein>
    <recommendedName>
        <fullName evidence="10">EF-hand domain-containing family member C2</fullName>
    </recommendedName>
</protein>
<dbReference type="Gene3D" id="2.30.29.170">
    <property type="match status" value="3"/>
</dbReference>
<dbReference type="OMA" id="MSEYGRY"/>
<organism evidence="14 15">
    <name type="scientific">Bodo saltans</name>
    <name type="common">Flagellated protozoan</name>
    <dbReference type="NCBI Taxonomy" id="75058"/>
    <lineage>
        <taxon>Eukaryota</taxon>
        <taxon>Discoba</taxon>
        <taxon>Euglenozoa</taxon>
        <taxon>Kinetoplastea</taxon>
        <taxon>Metakinetoplastina</taxon>
        <taxon>Eubodonida</taxon>
        <taxon>Bodonidae</taxon>
        <taxon>Bodo</taxon>
    </lineage>
</organism>
<evidence type="ECO:0000256" key="7">
    <source>
        <dbReference type="ARBA" id="ARBA00023212"/>
    </source>
</evidence>
<evidence type="ECO:0000256" key="1">
    <source>
        <dbReference type="ARBA" id="ARBA00004611"/>
    </source>
</evidence>
<keyword evidence="15" id="KW-1185">Reference proteome</keyword>
<keyword evidence="6" id="KW-0969">Cilium</keyword>
<dbReference type="PROSITE" id="PS51336">
    <property type="entry name" value="DM10"/>
    <property type="match status" value="3"/>
</dbReference>
<dbReference type="PROSITE" id="PS00018">
    <property type="entry name" value="EF_HAND_1"/>
    <property type="match status" value="1"/>
</dbReference>
<dbReference type="Pfam" id="PF06565">
    <property type="entry name" value="DM10_dom"/>
    <property type="match status" value="3"/>
</dbReference>
<dbReference type="GO" id="GO:0005509">
    <property type="term" value="F:calcium ion binding"/>
    <property type="evidence" value="ECO:0007669"/>
    <property type="project" value="InterPro"/>
</dbReference>
<feature type="domain" description="EF-hand" evidence="12">
    <location>
        <begin position="610"/>
        <end position="638"/>
    </location>
</feature>
<dbReference type="FunFam" id="2.30.29.170:FF:000004">
    <property type="entry name" value="EF-hand domain containing 2"/>
    <property type="match status" value="1"/>
</dbReference>
<feature type="domain" description="DM10" evidence="13">
    <location>
        <begin position="282"/>
        <end position="405"/>
    </location>
</feature>
<dbReference type="Proteomes" id="UP000051952">
    <property type="component" value="Unassembled WGS sequence"/>
</dbReference>
<dbReference type="VEuPathDB" id="TriTrypDB:BSAL_57730"/>
<dbReference type="InterPro" id="IPR006602">
    <property type="entry name" value="DM10_dom"/>
</dbReference>
<dbReference type="SUPFAM" id="SSF47473">
    <property type="entry name" value="EF-hand"/>
    <property type="match status" value="1"/>
</dbReference>
<keyword evidence="8" id="KW-0966">Cell projection</keyword>
<dbReference type="InterPro" id="IPR011992">
    <property type="entry name" value="EF-hand-dom_pair"/>
</dbReference>
<evidence type="ECO:0000313" key="14">
    <source>
        <dbReference type="EMBL" id="CUE96249.1"/>
    </source>
</evidence>
<dbReference type="InterPro" id="IPR018247">
    <property type="entry name" value="EF_Hand_1_Ca_BS"/>
</dbReference>
<name>A0A0S4IJW8_BODSA</name>
<feature type="compositionally biased region" description="Low complexity" evidence="11">
    <location>
        <begin position="66"/>
        <end position="80"/>
    </location>
</feature>
<evidence type="ECO:0000256" key="2">
    <source>
        <dbReference type="ARBA" id="ARBA00022490"/>
    </source>
</evidence>
<evidence type="ECO:0000256" key="11">
    <source>
        <dbReference type="SAM" id="MobiDB-lite"/>
    </source>
</evidence>
<keyword evidence="4" id="KW-0106">Calcium</keyword>
<comment type="subcellular location">
    <subcellularLocation>
        <location evidence="1">Cytoplasm</location>
        <location evidence="1">Cytoskeleton</location>
        <location evidence="1">Flagellum axoneme</location>
    </subcellularLocation>
</comment>
<gene>
    <name evidence="14" type="ORF">BSAL_57730</name>
</gene>
<reference evidence="15" key="1">
    <citation type="submission" date="2015-09" db="EMBL/GenBank/DDBJ databases">
        <authorList>
            <consortium name="Pathogen Informatics"/>
        </authorList>
    </citation>
    <scope>NUCLEOTIDE SEQUENCE [LARGE SCALE GENOMIC DNA]</scope>
    <source>
        <strain evidence="15">Lake Konstanz</strain>
    </source>
</reference>
<keyword evidence="2" id="KW-0963">Cytoplasm</keyword>
<comment type="function">
    <text evidence="9">Microtubule inner protein (MIP) part of the dynein-decorated doublet microtubules (DMTs) in cilia axoneme, which is required for motile cilia beating.</text>
</comment>
<evidence type="ECO:0000256" key="3">
    <source>
        <dbReference type="ARBA" id="ARBA00022737"/>
    </source>
</evidence>
<feature type="domain" description="DM10" evidence="13">
    <location>
        <begin position="118"/>
        <end position="230"/>
    </location>
</feature>
<evidence type="ECO:0000256" key="8">
    <source>
        <dbReference type="ARBA" id="ARBA00023273"/>
    </source>
</evidence>
<keyword evidence="3" id="KW-0677">Repeat</keyword>
<proteinExistence type="predicted"/>
<dbReference type="AlphaFoldDB" id="A0A0S4IJW8"/>
<dbReference type="PANTHER" id="PTHR12086">
    <property type="entry name" value="EF-HAND DOMAIN C-TERMINAL CONTAINING PROTEIN"/>
    <property type="match status" value="1"/>
</dbReference>